<dbReference type="OrthoDB" id="8926294at2"/>
<dbReference type="AlphaFoldDB" id="A0A2N4TUL5"/>
<comment type="caution">
    <text evidence="1">The sequence shown here is derived from an EMBL/GenBank/DDBJ whole genome shotgun (WGS) entry which is preliminary data.</text>
</comment>
<dbReference type="EMBL" id="PKQE01000001">
    <property type="protein sequence ID" value="PLC43420.1"/>
    <property type="molecule type" value="Genomic_DNA"/>
</dbReference>
<name>A0A2N4TUL5_RALPI</name>
<accession>A0A2N4TUL5</accession>
<dbReference type="SUPFAM" id="SSF54909">
    <property type="entry name" value="Dimeric alpha+beta barrel"/>
    <property type="match status" value="1"/>
</dbReference>
<protein>
    <recommendedName>
        <fullName evidence="3">ABM domain-containing protein</fullName>
    </recommendedName>
</protein>
<proteinExistence type="predicted"/>
<organism evidence="1 2">
    <name type="scientific">Ralstonia pickettii</name>
    <name type="common">Burkholderia pickettii</name>
    <dbReference type="NCBI Taxonomy" id="329"/>
    <lineage>
        <taxon>Bacteria</taxon>
        <taxon>Pseudomonadati</taxon>
        <taxon>Pseudomonadota</taxon>
        <taxon>Betaproteobacteria</taxon>
        <taxon>Burkholderiales</taxon>
        <taxon>Burkholderiaceae</taxon>
        <taxon>Ralstonia</taxon>
    </lineage>
</organism>
<sequence>MQPVVRVSILRCPPDKFAEMRQMMNDLEAVLRPGLEAMRGLVAFYVGEDAATSSLSNVSLWTDLDAAKQLDTFRPMLESAKPFLDKGGTFERPIMNYLPMWELKPVSKV</sequence>
<dbReference type="Proteomes" id="UP000234456">
    <property type="component" value="Unassembled WGS sequence"/>
</dbReference>
<dbReference type="InterPro" id="IPR011008">
    <property type="entry name" value="Dimeric_a/b-barrel"/>
</dbReference>
<evidence type="ECO:0000313" key="1">
    <source>
        <dbReference type="EMBL" id="PLC43420.1"/>
    </source>
</evidence>
<gene>
    <name evidence="1" type="ORF">C0Q88_01450</name>
</gene>
<evidence type="ECO:0000313" key="2">
    <source>
        <dbReference type="Proteomes" id="UP000234456"/>
    </source>
</evidence>
<evidence type="ECO:0008006" key="3">
    <source>
        <dbReference type="Google" id="ProtNLM"/>
    </source>
</evidence>
<reference evidence="1 2" key="1">
    <citation type="submission" date="2017-12" db="EMBL/GenBank/DDBJ databases">
        <title>Draft genome sequence of Ralstonia pickettii 52.</title>
        <authorList>
            <person name="Zheng B."/>
        </authorList>
    </citation>
    <scope>NUCLEOTIDE SEQUENCE [LARGE SCALE GENOMIC DNA]</scope>
    <source>
        <strain evidence="1 2">52</strain>
    </source>
</reference>